<keyword evidence="4" id="KW-0488">Methylation</keyword>
<comment type="subcellular location">
    <subcellularLocation>
        <location evidence="1">Cell inner membrane</location>
        <topology evidence="1">Single-pass membrane protein</topology>
    </subcellularLocation>
</comment>
<evidence type="ECO:0000256" key="8">
    <source>
        <dbReference type="ARBA" id="ARBA00023136"/>
    </source>
</evidence>
<gene>
    <name evidence="12" type="ORF">PL2TA16_05275</name>
</gene>
<evidence type="ECO:0000256" key="4">
    <source>
        <dbReference type="ARBA" id="ARBA00022481"/>
    </source>
</evidence>
<dbReference type="GO" id="GO:0005886">
    <property type="term" value="C:plasma membrane"/>
    <property type="evidence" value="ECO:0007669"/>
    <property type="project" value="UniProtKB-SubCell"/>
</dbReference>
<organism evidence="12 13">
    <name type="scientific">Pseudoalteromonas luteoviolacea (strain 2ta16)</name>
    <dbReference type="NCBI Taxonomy" id="1353533"/>
    <lineage>
        <taxon>Bacteria</taxon>
        <taxon>Pseudomonadati</taxon>
        <taxon>Pseudomonadota</taxon>
        <taxon>Gammaproteobacteria</taxon>
        <taxon>Alteromonadales</taxon>
        <taxon>Pseudoalteromonadaceae</taxon>
        <taxon>Pseudoalteromonas</taxon>
    </lineage>
</organism>
<evidence type="ECO:0000259" key="11">
    <source>
        <dbReference type="Pfam" id="PF12019"/>
    </source>
</evidence>
<proteinExistence type="inferred from homology"/>
<accession>V4H3A4</accession>
<reference evidence="12 13" key="1">
    <citation type="submission" date="2013-07" db="EMBL/GenBank/DDBJ databases">
        <title>Draft genome sequence of Pseudoalteromonas luteoviolacea 2ta16.</title>
        <authorList>
            <person name="Allen E.E."/>
            <person name="Azam F."/>
            <person name="Podell S."/>
        </authorList>
    </citation>
    <scope>NUCLEOTIDE SEQUENCE [LARGE SCALE GENOMIC DNA]</scope>
    <source>
        <strain evidence="12 13">2ta16</strain>
    </source>
</reference>
<evidence type="ECO:0000313" key="13">
    <source>
        <dbReference type="Proteomes" id="UP000017820"/>
    </source>
</evidence>
<evidence type="ECO:0000256" key="1">
    <source>
        <dbReference type="ARBA" id="ARBA00004377"/>
    </source>
</evidence>
<protein>
    <recommendedName>
        <fullName evidence="2">Type II secretion system protein H</fullName>
    </recommendedName>
    <alternativeName>
        <fullName evidence="10">General secretion pathway protein H</fullName>
    </alternativeName>
</protein>
<evidence type="ECO:0000256" key="7">
    <source>
        <dbReference type="ARBA" id="ARBA00022989"/>
    </source>
</evidence>
<dbReference type="PATRIC" id="fig|1353533.3.peg.3876"/>
<keyword evidence="5" id="KW-0997">Cell inner membrane</keyword>
<dbReference type="InterPro" id="IPR045584">
    <property type="entry name" value="Pilin-like"/>
</dbReference>
<dbReference type="Gene3D" id="3.30.700.10">
    <property type="entry name" value="Glycoprotein, Type 4 Pilin"/>
    <property type="match status" value="1"/>
</dbReference>
<keyword evidence="6" id="KW-0812">Transmembrane</keyword>
<dbReference type="SUPFAM" id="SSF54523">
    <property type="entry name" value="Pili subunits"/>
    <property type="match status" value="1"/>
</dbReference>
<evidence type="ECO:0000256" key="3">
    <source>
        <dbReference type="ARBA" id="ARBA00022475"/>
    </source>
</evidence>
<dbReference type="GO" id="GO:0015627">
    <property type="term" value="C:type II protein secretion system complex"/>
    <property type="evidence" value="ECO:0007669"/>
    <property type="project" value="InterPro"/>
</dbReference>
<dbReference type="AlphaFoldDB" id="V4H3A4"/>
<feature type="domain" description="General secretion pathway GspH" evidence="11">
    <location>
        <begin position="50"/>
        <end position="86"/>
    </location>
</feature>
<evidence type="ECO:0000256" key="6">
    <source>
        <dbReference type="ARBA" id="ARBA00022692"/>
    </source>
</evidence>
<dbReference type="GO" id="GO:0015628">
    <property type="term" value="P:protein secretion by the type II secretion system"/>
    <property type="evidence" value="ECO:0007669"/>
    <property type="project" value="InterPro"/>
</dbReference>
<evidence type="ECO:0000256" key="2">
    <source>
        <dbReference type="ARBA" id="ARBA00021549"/>
    </source>
</evidence>
<sequence length="154" mass="17090">MMIVGNSKQRGVTLIELLVCVALVAVLASLAMPSVITYIKQDRVDSNVHLLNSAYQFARSEAVKREQTVKLVKQNSQWLVNTMVDGEEATLRTFTIEHESIYVGLVDREVRSTGELNQVSNILVSDNDNSTLDYRLCILKSGQSWIGEAAENCA</sequence>
<evidence type="ECO:0000256" key="10">
    <source>
        <dbReference type="ARBA" id="ARBA00030775"/>
    </source>
</evidence>
<keyword evidence="7" id="KW-1133">Transmembrane helix</keyword>
<comment type="similarity">
    <text evidence="9">Belongs to the GSP H family.</text>
</comment>
<keyword evidence="8" id="KW-0472">Membrane</keyword>
<keyword evidence="3" id="KW-1003">Cell membrane</keyword>
<dbReference type="EMBL" id="AUSV01000090">
    <property type="protein sequence ID" value="ESP91911.1"/>
    <property type="molecule type" value="Genomic_DNA"/>
</dbReference>
<evidence type="ECO:0000313" key="12">
    <source>
        <dbReference type="EMBL" id="ESP91911.1"/>
    </source>
</evidence>
<dbReference type="InterPro" id="IPR012902">
    <property type="entry name" value="N_methyl_site"/>
</dbReference>
<dbReference type="Pfam" id="PF12019">
    <property type="entry name" value="GspH"/>
    <property type="match status" value="1"/>
</dbReference>
<dbReference type="Proteomes" id="UP000017820">
    <property type="component" value="Unassembled WGS sequence"/>
</dbReference>
<evidence type="ECO:0000256" key="5">
    <source>
        <dbReference type="ARBA" id="ARBA00022519"/>
    </source>
</evidence>
<name>V4H3A4_PSEL2</name>
<dbReference type="InterPro" id="IPR022346">
    <property type="entry name" value="T2SS_GspH"/>
</dbReference>
<comment type="caution">
    <text evidence="12">The sequence shown here is derived from an EMBL/GenBank/DDBJ whole genome shotgun (WGS) entry which is preliminary data.</text>
</comment>
<dbReference type="NCBIfam" id="TIGR02532">
    <property type="entry name" value="IV_pilin_GFxxxE"/>
    <property type="match status" value="1"/>
</dbReference>
<dbReference type="RefSeq" id="WP_023400731.1">
    <property type="nucleotide sequence ID" value="NZ_AUSV01000090.1"/>
</dbReference>
<dbReference type="Pfam" id="PF07963">
    <property type="entry name" value="N_methyl"/>
    <property type="match status" value="1"/>
</dbReference>
<evidence type="ECO:0000256" key="9">
    <source>
        <dbReference type="ARBA" id="ARBA00025772"/>
    </source>
</evidence>